<dbReference type="PANTHER" id="PTHR45648:SF22">
    <property type="entry name" value="GDSL LIPASE_ACYLHYDROLASE FAMILY PROTEIN (AFU_ORTHOLOGUE AFUA_4G14700)"/>
    <property type="match status" value="1"/>
</dbReference>
<dbReference type="Proteomes" id="UP001296104">
    <property type="component" value="Unassembled WGS sequence"/>
</dbReference>
<comment type="caution">
    <text evidence="3">The sequence shown here is derived from an EMBL/GenBank/DDBJ whole genome shotgun (WGS) entry which is preliminary data.</text>
</comment>
<dbReference type="InterPro" id="IPR051058">
    <property type="entry name" value="GDSL_Est/Lipase"/>
</dbReference>
<feature type="chain" id="PRO_5042466433" evidence="2">
    <location>
        <begin position="18"/>
        <end position="376"/>
    </location>
</feature>
<dbReference type="AlphaFoldDB" id="A0AAI8Z5C5"/>
<evidence type="ECO:0000256" key="1">
    <source>
        <dbReference type="ARBA" id="ARBA00022801"/>
    </source>
</evidence>
<dbReference type="GO" id="GO:0016788">
    <property type="term" value="F:hydrolase activity, acting on ester bonds"/>
    <property type="evidence" value="ECO:0007669"/>
    <property type="project" value="InterPro"/>
</dbReference>
<organism evidence="3 4">
    <name type="scientific">Lecanosticta acicola</name>
    <dbReference type="NCBI Taxonomy" id="111012"/>
    <lineage>
        <taxon>Eukaryota</taxon>
        <taxon>Fungi</taxon>
        <taxon>Dikarya</taxon>
        <taxon>Ascomycota</taxon>
        <taxon>Pezizomycotina</taxon>
        <taxon>Dothideomycetes</taxon>
        <taxon>Dothideomycetidae</taxon>
        <taxon>Mycosphaerellales</taxon>
        <taxon>Mycosphaerellaceae</taxon>
        <taxon>Lecanosticta</taxon>
    </lineage>
</organism>
<feature type="signal peptide" evidence="2">
    <location>
        <begin position="1"/>
        <end position="17"/>
    </location>
</feature>
<accession>A0AAI8Z5C5</accession>
<keyword evidence="2" id="KW-0732">Signal</keyword>
<keyword evidence="4" id="KW-1185">Reference proteome</keyword>
<dbReference type="SUPFAM" id="SSF52266">
    <property type="entry name" value="SGNH hydrolase"/>
    <property type="match status" value="1"/>
</dbReference>
<name>A0AAI8Z5C5_9PEZI</name>
<proteinExistence type="predicted"/>
<dbReference type="CDD" id="cd01846">
    <property type="entry name" value="fatty_acyltransferase_like"/>
    <property type="match status" value="1"/>
</dbReference>
<evidence type="ECO:0000313" key="4">
    <source>
        <dbReference type="Proteomes" id="UP001296104"/>
    </source>
</evidence>
<dbReference type="Gene3D" id="3.40.50.1110">
    <property type="entry name" value="SGNH hydrolase"/>
    <property type="match status" value="1"/>
</dbReference>
<protein>
    <submittedName>
        <fullName evidence="3">Carbohydrate esterase family 16</fullName>
    </submittedName>
</protein>
<gene>
    <name evidence="3" type="ORF">LECACI_7A007875</name>
</gene>
<dbReference type="EMBL" id="CAVMBE010000069">
    <property type="protein sequence ID" value="CAK4032717.1"/>
    <property type="molecule type" value="Genomic_DNA"/>
</dbReference>
<keyword evidence="1" id="KW-0378">Hydrolase</keyword>
<evidence type="ECO:0000313" key="3">
    <source>
        <dbReference type="EMBL" id="CAK4032717.1"/>
    </source>
</evidence>
<dbReference type="InterPro" id="IPR036514">
    <property type="entry name" value="SGNH_hydro_sf"/>
</dbReference>
<reference evidence="3" key="1">
    <citation type="submission" date="2023-11" db="EMBL/GenBank/DDBJ databases">
        <authorList>
            <person name="Alioto T."/>
            <person name="Alioto T."/>
            <person name="Gomez Garrido J."/>
        </authorList>
    </citation>
    <scope>NUCLEOTIDE SEQUENCE</scope>
</reference>
<sequence>MTLTGVALLSALGLASAWGPPSGRPDGPWGWEGRDSSSSWDLKKFTTLVAFGDSYTDDSRLSYISAHNGSLPPVGYDNPPNYAAADGGRVWPQYVKQYTGANLYNYAVAGAVCSNDITPKTYVYLQILFPAVQQYEIPAYLADYNYTDPNGQKFMTAPPNETVYSIWIGANDLGSYAFITDSQVQGTNLVNSTDCVYAQIQRLYDNGGRYFVVQNVPPLNLAPLYALPEKGGVTSNYAYWPDKPSNLTEISYRMMEQVATTNAIHHYRSPFEVELTTRFQGARFAVYDVNGLMTDIYNSPAEYLNGTAPLNVTGVVHRCDATGNHCVTNASPDSYLWYDDLHPSEQTERVIAREFVNVVKGTSRWAMYWGGEKRGW</sequence>
<dbReference type="InterPro" id="IPR001087">
    <property type="entry name" value="GDSL"/>
</dbReference>
<dbReference type="PANTHER" id="PTHR45648">
    <property type="entry name" value="GDSL LIPASE/ACYLHYDROLASE FAMILY PROTEIN (AFU_ORTHOLOGUE AFUA_4G14700)"/>
    <property type="match status" value="1"/>
</dbReference>
<dbReference type="Pfam" id="PF00657">
    <property type="entry name" value="Lipase_GDSL"/>
    <property type="match status" value="1"/>
</dbReference>
<evidence type="ECO:0000256" key="2">
    <source>
        <dbReference type="SAM" id="SignalP"/>
    </source>
</evidence>